<feature type="coiled-coil region" evidence="1">
    <location>
        <begin position="118"/>
        <end position="152"/>
    </location>
</feature>
<evidence type="ECO:0000313" key="2">
    <source>
        <dbReference type="EMBL" id="KAG1879946.1"/>
    </source>
</evidence>
<keyword evidence="1" id="KW-0175">Coiled coil</keyword>
<name>A0AAD4DP14_9AGAM</name>
<evidence type="ECO:0000256" key="1">
    <source>
        <dbReference type="SAM" id="Coils"/>
    </source>
</evidence>
<dbReference type="RefSeq" id="XP_041216055.1">
    <property type="nucleotide sequence ID" value="XM_041368996.1"/>
</dbReference>
<dbReference type="AlphaFoldDB" id="A0AAD4DP14"/>
<organism evidence="2 3">
    <name type="scientific">Suillus fuscotomentosus</name>
    <dbReference type="NCBI Taxonomy" id="1912939"/>
    <lineage>
        <taxon>Eukaryota</taxon>
        <taxon>Fungi</taxon>
        <taxon>Dikarya</taxon>
        <taxon>Basidiomycota</taxon>
        <taxon>Agaricomycotina</taxon>
        <taxon>Agaricomycetes</taxon>
        <taxon>Agaricomycetidae</taxon>
        <taxon>Boletales</taxon>
        <taxon>Suillineae</taxon>
        <taxon>Suillaceae</taxon>
        <taxon>Suillus</taxon>
    </lineage>
</organism>
<evidence type="ECO:0000313" key="3">
    <source>
        <dbReference type="Proteomes" id="UP001195769"/>
    </source>
</evidence>
<comment type="caution">
    <text evidence="2">The sequence shown here is derived from an EMBL/GenBank/DDBJ whole genome shotgun (WGS) entry which is preliminary data.</text>
</comment>
<dbReference type="Proteomes" id="UP001195769">
    <property type="component" value="Unassembled WGS sequence"/>
</dbReference>
<dbReference type="EMBL" id="JABBWK010000704">
    <property type="protein sequence ID" value="KAG1879946.1"/>
    <property type="molecule type" value="Genomic_DNA"/>
</dbReference>
<dbReference type="GeneID" id="64663294"/>
<gene>
    <name evidence="2" type="ORF">F5891DRAFT_1204351</name>
</gene>
<accession>A0AAD4DP14</accession>
<reference evidence="2" key="1">
    <citation type="journal article" date="2020" name="New Phytol.">
        <title>Comparative genomics reveals dynamic genome evolution in host specialist ectomycorrhizal fungi.</title>
        <authorList>
            <person name="Lofgren L.A."/>
            <person name="Nguyen N.H."/>
            <person name="Vilgalys R."/>
            <person name="Ruytinx J."/>
            <person name="Liao H.L."/>
            <person name="Branco S."/>
            <person name="Kuo A."/>
            <person name="LaButti K."/>
            <person name="Lipzen A."/>
            <person name="Andreopoulos W."/>
            <person name="Pangilinan J."/>
            <person name="Riley R."/>
            <person name="Hundley H."/>
            <person name="Na H."/>
            <person name="Barry K."/>
            <person name="Grigoriev I.V."/>
            <person name="Stajich J.E."/>
            <person name="Kennedy P.G."/>
        </authorList>
    </citation>
    <scope>NUCLEOTIDE SEQUENCE</scope>
    <source>
        <strain evidence="2">FC203</strain>
    </source>
</reference>
<proteinExistence type="predicted"/>
<sequence length="157" mass="17201">MATPSESSDLSTMAFATPRSSVGGSAYLGNSNSGNSDTWSTRVARATSNWSSTVMLDDDVPINNRPQAVRPNMTIADIMEAIECMRVNMTDSFNMLLTLSTANTKYAEQGVTLGIAAKEVAETSKAETMTQLQDLRAQIQRVEDKINTDERTRRWLA</sequence>
<keyword evidence="3" id="KW-1185">Reference proteome</keyword>
<protein>
    <submittedName>
        <fullName evidence="2">Uncharacterized protein</fullName>
    </submittedName>
</protein>